<dbReference type="Gene3D" id="3.40.50.1000">
    <property type="entry name" value="HAD superfamily/HAD-like"/>
    <property type="match status" value="1"/>
</dbReference>
<dbReference type="InterPro" id="IPR023214">
    <property type="entry name" value="HAD_sf"/>
</dbReference>
<dbReference type="InterPro" id="IPR006379">
    <property type="entry name" value="HAD-SF_hydro_IIB"/>
</dbReference>
<dbReference type="SFLD" id="SFLDG01140">
    <property type="entry name" value="C2.B:_Phosphomannomutase_and_P"/>
    <property type="match status" value="1"/>
</dbReference>
<dbReference type="SUPFAM" id="SSF56784">
    <property type="entry name" value="HAD-like"/>
    <property type="match status" value="1"/>
</dbReference>
<evidence type="ECO:0000313" key="4">
    <source>
        <dbReference type="EMBL" id="KAB0871993.1"/>
    </source>
</evidence>
<dbReference type="EMBL" id="MSAE01000039">
    <property type="protein sequence ID" value="PUX10775.1"/>
    <property type="molecule type" value="Genomic_DNA"/>
</dbReference>
<proteinExistence type="predicted"/>
<dbReference type="SFLD" id="SFLDG01144">
    <property type="entry name" value="C2.B.4:_PGP_Like"/>
    <property type="match status" value="1"/>
</dbReference>
<dbReference type="SFLD" id="SFLDS00003">
    <property type="entry name" value="Haloacid_Dehalogenase"/>
    <property type="match status" value="1"/>
</dbReference>
<dbReference type="AlphaFoldDB" id="A0A2T7ANM7"/>
<protein>
    <submittedName>
        <fullName evidence="5">HAD family hydrolase</fullName>
    </submittedName>
</protein>
<dbReference type="EMBL" id="WAGD01000090">
    <property type="protein sequence ID" value="KAB0871993.1"/>
    <property type="molecule type" value="Genomic_DNA"/>
</dbReference>
<sequence length="270" mass="30260">MAVKLIAVDMDGTFLSDAKTYNRARFLAQYAELKARGIRFVVASGNQFYQLQSFFPEIADEIAFVAENGAWVVCEGEDLFNGELTEEEYRHVIAHLLTLEDVEIIACGKHSGYSLNRYDERFKQMASRYYHRLQFVDDLFAVKDIFFKFALNLPDIQLLKTMDDLTEAFNGIVVPVSSGHGSIDLIIPGLHKANGIQMLQARWGIADSEVVAFGDGGNDVEMLRHAAFGFAMENAPQAIHKVARYRAPTNNEEGVLEVIDKILNNEAPFA</sequence>
<evidence type="ECO:0000313" key="5">
    <source>
        <dbReference type="EMBL" id="PUX10775.1"/>
    </source>
</evidence>
<dbReference type="InterPro" id="IPR036412">
    <property type="entry name" value="HAD-like_sf"/>
</dbReference>
<organism evidence="5 6">
    <name type="scientific">Cronobacter muytjensii</name>
    <dbReference type="NCBI Taxonomy" id="413501"/>
    <lineage>
        <taxon>Bacteria</taxon>
        <taxon>Pseudomonadati</taxon>
        <taxon>Pseudomonadota</taxon>
        <taxon>Gammaproteobacteria</taxon>
        <taxon>Enterobacterales</taxon>
        <taxon>Enterobacteriaceae</taxon>
        <taxon>Cronobacter</taxon>
    </lineage>
</organism>
<reference evidence="4 7" key="2">
    <citation type="submission" date="2019-08" db="EMBL/GenBank/DDBJ databases">
        <title>Prevalence, distribution, and phylogeny of type two toxin-antitoxin genes possessed by Cronobacter species where C. sakazakii homologs follow sequence type lineages.</title>
        <authorList>
            <person name="Finkelstein S."/>
            <person name="Negrete F."/>
            <person name="Jang H."/>
            <person name="Gopinath G.R."/>
            <person name="Tall B.D."/>
        </authorList>
    </citation>
    <scope>NUCLEOTIDE SEQUENCE [LARGE SCALE GENOMIC DNA]</scope>
    <source>
        <strain evidence="4 7">MOD1_GK1257</strain>
    </source>
</reference>
<evidence type="ECO:0000256" key="2">
    <source>
        <dbReference type="ARBA" id="ARBA00022801"/>
    </source>
</evidence>
<evidence type="ECO:0000256" key="3">
    <source>
        <dbReference type="ARBA" id="ARBA00022842"/>
    </source>
</evidence>
<dbReference type="InterPro" id="IPR000150">
    <property type="entry name" value="Cof"/>
</dbReference>
<dbReference type="GO" id="GO:0016791">
    <property type="term" value="F:phosphatase activity"/>
    <property type="evidence" value="ECO:0007669"/>
    <property type="project" value="TreeGrafter"/>
</dbReference>
<keyword evidence="1" id="KW-0479">Metal-binding</keyword>
<dbReference type="PANTHER" id="PTHR10000:SF53">
    <property type="entry name" value="5-AMINO-6-(5-PHOSPHO-D-RIBITYLAMINO)URACIL PHOSPHATASE YBJI-RELATED"/>
    <property type="match status" value="1"/>
</dbReference>
<dbReference type="Proteomes" id="UP000244378">
    <property type="component" value="Unassembled WGS sequence"/>
</dbReference>
<dbReference type="RefSeq" id="WP_075193789.1">
    <property type="nucleotide sequence ID" value="NZ_JABWGS010000004.1"/>
</dbReference>
<gene>
    <name evidence="5" type="ORF">AUN14_17300</name>
    <name evidence="4" type="ORF">FZI19_20560</name>
</gene>
<keyword evidence="2 5" id="KW-0378">Hydrolase</keyword>
<name>A0A2T7ANM7_9ENTR</name>
<dbReference type="Pfam" id="PF08282">
    <property type="entry name" value="Hydrolase_3"/>
    <property type="match status" value="1"/>
</dbReference>
<evidence type="ECO:0000313" key="6">
    <source>
        <dbReference type="Proteomes" id="UP000244378"/>
    </source>
</evidence>
<evidence type="ECO:0000256" key="1">
    <source>
        <dbReference type="ARBA" id="ARBA00022723"/>
    </source>
</evidence>
<evidence type="ECO:0000313" key="7">
    <source>
        <dbReference type="Proteomes" id="UP000469927"/>
    </source>
</evidence>
<accession>A0A2T7ANM7</accession>
<dbReference type="Proteomes" id="UP000469927">
    <property type="component" value="Unassembled WGS sequence"/>
</dbReference>
<dbReference type="PROSITE" id="PS01229">
    <property type="entry name" value="COF_2"/>
    <property type="match status" value="1"/>
</dbReference>
<dbReference type="PANTHER" id="PTHR10000">
    <property type="entry name" value="PHOSPHOSERINE PHOSPHATASE"/>
    <property type="match status" value="1"/>
</dbReference>
<dbReference type="NCBIfam" id="TIGR01484">
    <property type="entry name" value="HAD-SF-IIB"/>
    <property type="match status" value="1"/>
</dbReference>
<dbReference type="NCBIfam" id="TIGR00099">
    <property type="entry name" value="Cof-subfamily"/>
    <property type="match status" value="1"/>
</dbReference>
<dbReference type="CDD" id="cd07518">
    <property type="entry name" value="HAD_YbiV-Like"/>
    <property type="match status" value="1"/>
</dbReference>
<dbReference type="GO" id="GO:0000287">
    <property type="term" value="F:magnesium ion binding"/>
    <property type="evidence" value="ECO:0007669"/>
    <property type="project" value="TreeGrafter"/>
</dbReference>
<reference evidence="5 6" key="1">
    <citation type="submission" date="2016-12" db="EMBL/GenBank/DDBJ databases">
        <title>Analysis of the Molecular Diversity Among Cronobacter Species Isolated from Filth Flies Using a Pan Genomic DNA Microarray.</title>
        <authorList>
            <person name="Pava-Ripoll M."/>
            <person name="Tall B."/>
            <person name="Farber J."/>
            <person name="Fanning S."/>
            <person name="Lehner A."/>
            <person name="Stephan R."/>
            <person name="Pagotto F."/>
            <person name="Iverson C."/>
            <person name="Ziobro G."/>
            <person name="Miller A."/>
            <person name="Pearson R."/>
            <person name="Yan Q."/>
            <person name="Kim M."/>
            <person name="Jeong S."/>
            <person name="Park J."/>
            <person name="Jun S."/>
            <person name="Choi H."/>
            <person name="Chung T."/>
            <person name="Yoo Y."/>
            <person name="Park E."/>
            <person name="Hwang S."/>
            <person name="Lee B."/>
            <person name="Sathyamoorthy V."/>
            <person name="Carter L."/>
            <person name="Mammel M."/>
            <person name="Jackson S."/>
            <person name="Kothary M."/>
            <person name="Patel I."/>
            <person name="Grim C."/>
            <person name="Gopinath G."/>
            <person name="Gangiredla J."/>
            <person name="Chase H."/>
        </authorList>
    </citation>
    <scope>NUCLEOTIDE SEQUENCE [LARGE SCALE GENOMIC DNA]</scope>
    <source>
        <strain evidence="5 6">MOD1-Md1s</strain>
    </source>
</reference>
<dbReference type="GO" id="GO:0005829">
    <property type="term" value="C:cytosol"/>
    <property type="evidence" value="ECO:0007669"/>
    <property type="project" value="TreeGrafter"/>
</dbReference>
<keyword evidence="7" id="KW-1185">Reference proteome</keyword>
<keyword evidence="3" id="KW-0460">Magnesium</keyword>
<dbReference type="OrthoDB" id="3180855at2"/>
<comment type="caution">
    <text evidence="5">The sequence shown here is derived from an EMBL/GenBank/DDBJ whole genome shotgun (WGS) entry which is preliminary data.</text>
</comment>
<dbReference type="Gene3D" id="3.30.1240.10">
    <property type="match status" value="1"/>
</dbReference>